<dbReference type="PANTHER" id="PTHR43249:SF1">
    <property type="entry name" value="D-GLUCOSIDE 3-DEHYDROGENASE"/>
    <property type="match status" value="1"/>
</dbReference>
<evidence type="ECO:0000259" key="2">
    <source>
        <dbReference type="Pfam" id="PF01408"/>
    </source>
</evidence>
<dbReference type="RefSeq" id="WP_041087114.1">
    <property type="nucleotide sequence ID" value="NZ_JXRP01000009.1"/>
</dbReference>
<name>A0A0C2VLQ0_9BACL</name>
<dbReference type="InterPro" id="IPR052515">
    <property type="entry name" value="Gfo/Idh/MocA_Oxidoreductase"/>
</dbReference>
<keyword evidence="5" id="KW-1185">Reference proteome</keyword>
<reference evidence="4 5" key="1">
    <citation type="submission" date="2015-01" db="EMBL/GenBank/DDBJ databases">
        <title>Genome sequencing of Jeotgalibacillus soli.</title>
        <authorList>
            <person name="Goh K.M."/>
            <person name="Chan K.-G."/>
            <person name="Yaakop A.S."/>
            <person name="Ee R."/>
            <person name="Gan H.M."/>
            <person name="Chan C.S."/>
        </authorList>
    </citation>
    <scope>NUCLEOTIDE SEQUENCE [LARGE SCALE GENOMIC DNA]</scope>
    <source>
        <strain evidence="4 5">P9</strain>
    </source>
</reference>
<comment type="similarity">
    <text evidence="1">Belongs to the Gfo/Idh/MocA family.</text>
</comment>
<gene>
    <name evidence="4" type="ORF">KP78_13200</name>
</gene>
<dbReference type="PATRIC" id="fig|889306.3.peg.1329"/>
<dbReference type="EMBL" id="JXRP01000009">
    <property type="protein sequence ID" value="KIL49852.1"/>
    <property type="molecule type" value="Genomic_DNA"/>
</dbReference>
<dbReference type="Gene3D" id="3.30.360.10">
    <property type="entry name" value="Dihydrodipicolinate Reductase, domain 2"/>
    <property type="match status" value="1"/>
</dbReference>
<dbReference type="Pfam" id="PF02894">
    <property type="entry name" value="GFO_IDH_MocA_C"/>
    <property type="match status" value="1"/>
</dbReference>
<comment type="caution">
    <text evidence="4">The sequence shown here is derived from an EMBL/GenBank/DDBJ whole genome shotgun (WGS) entry which is preliminary data.</text>
</comment>
<evidence type="ECO:0000256" key="1">
    <source>
        <dbReference type="ARBA" id="ARBA00010928"/>
    </source>
</evidence>
<dbReference type="Proteomes" id="UP000031938">
    <property type="component" value="Unassembled WGS sequence"/>
</dbReference>
<protein>
    <recommendedName>
        <fullName evidence="6">Oxidoreductase</fullName>
    </recommendedName>
</protein>
<dbReference type="AlphaFoldDB" id="A0A0C2VLQ0"/>
<dbReference type="InterPro" id="IPR036291">
    <property type="entry name" value="NAD(P)-bd_dom_sf"/>
</dbReference>
<feature type="domain" description="Gfo/Idh/MocA-like oxidoreductase C-terminal" evidence="3">
    <location>
        <begin position="137"/>
        <end position="346"/>
    </location>
</feature>
<dbReference type="SUPFAM" id="SSF51735">
    <property type="entry name" value="NAD(P)-binding Rossmann-fold domains"/>
    <property type="match status" value="1"/>
</dbReference>
<sequence>MSSNKQITVGIIGAGAVAEQAHLPAFSAISGVEVTAAADLSEERIRHVKTAWGVKNVYSDPIKLLDEANVDAVAICTPNVSHIPLAKAAAERGIHMLIEKPIGTVVENELLALIKQKNVTAMVGMTHRFRNESVILKEWMKDGVIGSPYFARVRVRRQRGTPVGWFTNSRLSGGGAMMDIGVHALDLIWFLLSCPALKSVSGHVIQGIGPLHTRFQSNWTSLSSPLINPFDTEDFAAATIRFSEKLIVQLEIAWSANAEQDDSIQLEILGDKGGIRLTPLTLFKEENGLFTEHRPKIEKNDPFAEEIHHFIHCIRSNERPICDAEQGMDVLRMIQAIYHSSDEQREIII</sequence>
<evidence type="ECO:0000313" key="5">
    <source>
        <dbReference type="Proteomes" id="UP000031938"/>
    </source>
</evidence>
<dbReference type="STRING" id="889306.KP78_13200"/>
<dbReference type="PANTHER" id="PTHR43249">
    <property type="entry name" value="UDP-N-ACETYL-2-AMINO-2-DEOXY-D-GLUCURONATE OXIDASE"/>
    <property type="match status" value="1"/>
</dbReference>
<evidence type="ECO:0000259" key="3">
    <source>
        <dbReference type="Pfam" id="PF02894"/>
    </source>
</evidence>
<evidence type="ECO:0000313" key="4">
    <source>
        <dbReference type="EMBL" id="KIL49852.1"/>
    </source>
</evidence>
<dbReference type="Gene3D" id="3.40.50.720">
    <property type="entry name" value="NAD(P)-binding Rossmann-like Domain"/>
    <property type="match status" value="1"/>
</dbReference>
<dbReference type="SUPFAM" id="SSF55347">
    <property type="entry name" value="Glyceraldehyde-3-phosphate dehydrogenase-like, C-terminal domain"/>
    <property type="match status" value="1"/>
</dbReference>
<proteinExistence type="inferred from homology"/>
<organism evidence="4 5">
    <name type="scientific">Jeotgalibacillus soli</name>
    <dbReference type="NCBI Taxonomy" id="889306"/>
    <lineage>
        <taxon>Bacteria</taxon>
        <taxon>Bacillati</taxon>
        <taxon>Bacillota</taxon>
        <taxon>Bacilli</taxon>
        <taxon>Bacillales</taxon>
        <taxon>Caryophanaceae</taxon>
        <taxon>Jeotgalibacillus</taxon>
    </lineage>
</organism>
<dbReference type="InterPro" id="IPR004104">
    <property type="entry name" value="Gfo/Idh/MocA-like_OxRdtase_C"/>
</dbReference>
<dbReference type="Pfam" id="PF01408">
    <property type="entry name" value="GFO_IDH_MocA"/>
    <property type="match status" value="1"/>
</dbReference>
<dbReference type="InterPro" id="IPR000683">
    <property type="entry name" value="Gfo/Idh/MocA-like_OxRdtase_N"/>
</dbReference>
<feature type="domain" description="Gfo/Idh/MocA-like oxidoreductase N-terminal" evidence="2">
    <location>
        <begin position="7"/>
        <end position="124"/>
    </location>
</feature>
<dbReference type="GO" id="GO:0000166">
    <property type="term" value="F:nucleotide binding"/>
    <property type="evidence" value="ECO:0007669"/>
    <property type="project" value="InterPro"/>
</dbReference>
<evidence type="ECO:0008006" key="6">
    <source>
        <dbReference type="Google" id="ProtNLM"/>
    </source>
</evidence>
<accession>A0A0C2VLQ0</accession>